<feature type="compositionally biased region" description="Basic and acidic residues" evidence="2">
    <location>
        <begin position="64"/>
        <end position="74"/>
    </location>
</feature>
<evidence type="ECO:0000313" key="4">
    <source>
        <dbReference type="Proteomes" id="UP000024635"/>
    </source>
</evidence>
<comment type="subcellular location">
    <subcellularLocation>
        <location evidence="1">Nucleus</location>
    </subcellularLocation>
</comment>
<dbReference type="SUPFAM" id="SSF46689">
    <property type="entry name" value="Homeodomain-like"/>
    <property type="match status" value="1"/>
</dbReference>
<evidence type="ECO:0000256" key="1">
    <source>
        <dbReference type="ARBA" id="ARBA00004123"/>
    </source>
</evidence>
<comment type="caution">
    <text evidence="3">The sequence shown here is derived from an EMBL/GenBank/DDBJ whole genome shotgun (WGS) entry which is preliminary data.</text>
</comment>
<gene>
    <name evidence="3" type="primary">Acey_s0016.g3066</name>
    <name evidence="3" type="ORF">Y032_0016g3066</name>
</gene>
<reference evidence="4" key="1">
    <citation type="journal article" date="2015" name="Nat. Genet.">
        <title>The genome and transcriptome of the zoonotic hookworm Ancylostoma ceylanicum identify infection-specific gene families.</title>
        <authorList>
            <person name="Schwarz E.M."/>
            <person name="Hu Y."/>
            <person name="Antoshechkin I."/>
            <person name="Miller M.M."/>
            <person name="Sternberg P.W."/>
            <person name="Aroian R.V."/>
        </authorList>
    </citation>
    <scope>NUCLEOTIDE SEQUENCE</scope>
    <source>
        <strain evidence="4">HY135</strain>
    </source>
</reference>
<feature type="region of interest" description="Disordered" evidence="2">
    <location>
        <begin position="45"/>
        <end position="74"/>
    </location>
</feature>
<dbReference type="Proteomes" id="UP000024635">
    <property type="component" value="Unassembled WGS sequence"/>
</dbReference>
<accession>A0A016V6D5</accession>
<sequence length="74" mass="8451">MVASSVMRAAIIRMHQDERSTAQIVKMLSVPRTTVQDTVRRFREHGSIEDRKNSGRLTTATDPEIVKNVRSRLD</sequence>
<keyword evidence="4" id="KW-1185">Reference proteome</keyword>
<dbReference type="Gene3D" id="1.10.10.10">
    <property type="entry name" value="Winged helix-like DNA-binding domain superfamily/Winged helix DNA-binding domain"/>
    <property type="match status" value="1"/>
</dbReference>
<dbReference type="GO" id="GO:0005634">
    <property type="term" value="C:nucleus"/>
    <property type="evidence" value="ECO:0007669"/>
    <property type="project" value="UniProtKB-SubCell"/>
</dbReference>
<dbReference type="AlphaFoldDB" id="A0A016V6D5"/>
<evidence type="ECO:0000313" key="3">
    <source>
        <dbReference type="EMBL" id="EYC23000.1"/>
    </source>
</evidence>
<dbReference type="Pfam" id="PF13551">
    <property type="entry name" value="HTH_29"/>
    <property type="match status" value="1"/>
</dbReference>
<protein>
    <recommendedName>
        <fullName evidence="5">Paired domain-containing protein</fullName>
    </recommendedName>
</protein>
<organism evidence="3 4">
    <name type="scientific">Ancylostoma ceylanicum</name>
    <dbReference type="NCBI Taxonomy" id="53326"/>
    <lineage>
        <taxon>Eukaryota</taxon>
        <taxon>Metazoa</taxon>
        <taxon>Ecdysozoa</taxon>
        <taxon>Nematoda</taxon>
        <taxon>Chromadorea</taxon>
        <taxon>Rhabditida</taxon>
        <taxon>Rhabditina</taxon>
        <taxon>Rhabditomorpha</taxon>
        <taxon>Strongyloidea</taxon>
        <taxon>Ancylostomatidae</taxon>
        <taxon>Ancylostomatinae</taxon>
        <taxon>Ancylostoma</taxon>
    </lineage>
</organism>
<evidence type="ECO:0008006" key="5">
    <source>
        <dbReference type="Google" id="ProtNLM"/>
    </source>
</evidence>
<dbReference type="InterPro" id="IPR036388">
    <property type="entry name" value="WH-like_DNA-bd_sf"/>
</dbReference>
<proteinExistence type="predicted"/>
<name>A0A016V6D5_9BILA</name>
<dbReference type="InterPro" id="IPR009057">
    <property type="entry name" value="Homeodomain-like_sf"/>
</dbReference>
<evidence type="ECO:0000256" key="2">
    <source>
        <dbReference type="SAM" id="MobiDB-lite"/>
    </source>
</evidence>
<dbReference type="OrthoDB" id="5843405at2759"/>
<dbReference type="EMBL" id="JARK01001352">
    <property type="protein sequence ID" value="EYC23000.1"/>
    <property type="molecule type" value="Genomic_DNA"/>
</dbReference>